<accession>A0AAD9NSW7</accession>
<reference evidence="2" key="1">
    <citation type="journal article" date="2023" name="Mol. Biol. Evol.">
        <title>Third-Generation Sequencing Reveals the Adaptive Role of the Epigenome in Three Deep-Sea Polychaetes.</title>
        <authorList>
            <person name="Perez M."/>
            <person name="Aroh O."/>
            <person name="Sun Y."/>
            <person name="Lan Y."/>
            <person name="Juniper S.K."/>
            <person name="Young C.R."/>
            <person name="Angers B."/>
            <person name="Qian P.Y."/>
        </authorList>
    </citation>
    <scope>NUCLEOTIDE SEQUENCE</scope>
    <source>
        <strain evidence="2">R07B-5</strain>
    </source>
</reference>
<dbReference type="AlphaFoldDB" id="A0AAD9NSW7"/>
<organism evidence="2 3">
    <name type="scientific">Ridgeia piscesae</name>
    <name type="common">Tubeworm</name>
    <dbReference type="NCBI Taxonomy" id="27915"/>
    <lineage>
        <taxon>Eukaryota</taxon>
        <taxon>Metazoa</taxon>
        <taxon>Spiralia</taxon>
        <taxon>Lophotrochozoa</taxon>
        <taxon>Annelida</taxon>
        <taxon>Polychaeta</taxon>
        <taxon>Sedentaria</taxon>
        <taxon>Canalipalpata</taxon>
        <taxon>Sabellida</taxon>
        <taxon>Siboglinidae</taxon>
        <taxon>Ridgeia</taxon>
    </lineage>
</organism>
<comment type="caution">
    <text evidence="2">The sequence shown here is derived from an EMBL/GenBank/DDBJ whole genome shotgun (WGS) entry which is preliminary data.</text>
</comment>
<evidence type="ECO:0000313" key="3">
    <source>
        <dbReference type="Proteomes" id="UP001209878"/>
    </source>
</evidence>
<evidence type="ECO:0000313" key="2">
    <source>
        <dbReference type="EMBL" id="KAK2179396.1"/>
    </source>
</evidence>
<feature type="compositionally biased region" description="Acidic residues" evidence="1">
    <location>
        <begin position="25"/>
        <end position="35"/>
    </location>
</feature>
<proteinExistence type="predicted"/>
<dbReference type="Proteomes" id="UP001209878">
    <property type="component" value="Unassembled WGS sequence"/>
</dbReference>
<name>A0AAD9NSW7_RIDPI</name>
<protein>
    <submittedName>
        <fullName evidence="2">Uncharacterized protein</fullName>
    </submittedName>
</protein>
<evidence type="ECO:0000256" key="1">
    <source>
        <dbReference type="SAM" id="MobiDB-lite"/>
    </source>
</evidence>
<dbReference type="EMBL" id="JAODUO010000493">
    <property type="protein sequence ID" value="KAK2179396.1"/>
    <property type="molecule type" value="Genomic_DNA"/>
</dbReference>
<sequence>MKKRRKAKVGTPHQGSCAKDHEETITEDPGEEDREETTGLPHKDTSSQFSVTEVCPLWCESDKLTITHLCWSTEHNLMFASKGPFLLTFHIALDTDSSHAQVNPAKVKVKPLPSMLIGDKLGVSALWLDGSKLFVSLISGPVHCVQVGQESSLTVNRVNVQRETGENKRQVDTDAWRSHGLCGSPGGVFLCLLESPAVDYCHLTIIQPLKLTLVVRADTDAASVLLNQEESLIKCVDALAQVKFIIATKEPLPKSLAQLIEQKSTWPKLPIVRLKLVRFLLQVMRLYDEESEVKLDDILEVETLIMKSHLETALMRLVEMEVKPTTDAEKKSLMQACDWLRTCHEHSKSHDLHLTQKVVTLLEQVNAVTYTKEKCRCCQTLLLCHHVPYRTCASCEALAVGRHVTG</sequence>
<feature type="region of interest" description="Disordered" evidence="1">
    <location>
        <begin position="1"/>
        <end position="46"/>
    </location>
</feature>
<gene>
    <name evidence="2" type="ORF">NP493_493g02014</name>
</gene>
<keyword evidence="3" id="KW-1185">Reference proteome</keyword>